<dbReference type="GO" id="GO:0009231">
    <property type="term" value="P:riboflavin biosynthetic process"/>
    <property type="evidence" value="ECO:0007669"/>
    <property type="project" value="InterPro"/>
</dbReference>
<keyword evidence="3" id="KW-0560">Oxidoreductase</keyword>
<dbReference type="InterPro" id="IPR050765">
    <property type="entry name" value="Riboflavin_Biosynth_HTPR"/>
</dbReference>
<name>A0A5C4V064_9ACTN</name>
<gene>
    <name evidence="6" type="ORF">FH715_14800</name>
</gene>
<evidence type="ECO:0000313" key="6">
    <source>
        <dbReference type="EMBL" id="TNM29410.1"/>
    </source>
</evidence>
<protein>
    <submittedName>
        <fullName evidence="6">Deaminase</fullName>
    </submittedName>
</protein>
<dbReference type="AlphaFoldDB" id="A0A5C4V064"/>
<dbReference type="PANTHER" id="PTHR38011:SF7">
    <property type="entry name" value="2,5-DIAMINO-6-RIBOSYLAMINO-4(3H)-PYRIMIDINONE 5'-PHOSPHATE REDUCTASE"/>
    <property type="match status" value="1"/>
</dbReference>
<feature type="compositionally biased region" description="Acidic residues" evidence="4">
    <location>
        <begin position="241"/>
        <end position="253"/>
    </location>
</feature>
<organism evidence="6 7">
    <name type="scientific">Streptomyces sedi</name>
    <dbReference type="NCBI Taxonomy" id="555059"/>
    <lineage>
        <taxon>Bacteria</taxon>
        <taxon>Bacillati</taxon>
        <taxon>Actinomycetota</taxon>
        <taxon>Actinomycetes</taxon>
        <taxon>Kitasatosporales</taxon>
        <taxon>Streptomycetaceae</taxon>
        <taxon>Streptomyces</taxon>
    </lineage>
</organism>
<dbReference type="OrthoDB" id="9800865at2"/>
<dbReference type="PANTHER" id="PTHR38011">
    <property type="entry name" value="DIHYDROFOLATE REDUCTASE FAMILY PROTEIN (AFU_ORTHOLOGUE AFUA_8G06820)"/>
    <property type="match status" value="1"/>
</dbReference>
<dbReference type="InterPro" id="IPR002734">
    <property type="entry name" value="RibDG_C"/>
</dbReference>
<sequence length="266" mass="27666">MEGTDPARDRAAARPRVLLSCATSIDGFLDDRTDRRLVLSGAEDLDRVDAVRAASDAILVGAATVRADDPRLLVRSAARRAAREAAGLPADPARVVLTGSGRLDPGARVFTVGGGERLVYCPGERVPGAVAALGGAATVVAGGDPLDVPRVLADLRGRGVRSLMVEGGGEIHTAFLAAGLVDELHLVVAPFLLGERGRPRFTRTVAFPQGPEHPMRLAETRRLGECVLLRYLTGPAHETDDGADDGTDKETDDGTAGASAVEGRAV</sequence>
<dbReference type="SUPFAM" id="SSF53597">
    <property type="entry name" value="Dihydrofolate reductase-like"/>
    <property type="match status" value="1"/>
</dbReference>
<evidence type="ECO:0000256" key="4">
    <source>
        <dbReference type="SAM" id="MobiDB-lite"/>
    </source>
</evidence>
<feature type="domain" description="Bacterial bifunctional deaminase-reductase C-terminal" evidence="5">
    <location>
        <begin position="15"/>
        <end position="228"/>
    </location>
</feature>
<evidence type="ECO:0000313" key="7">
    <source>
        <dbReference type="Proteomes" id="UP000311713"/>
    </source>
</evidence>
<dbReference type="InterPro" id="IPR024072">
    <property type="entry name" value="DHFR-like_dom_sf"/>
</dbReference>
<evidence type="ECO:0000259" key="5">
    <source>
        <dbReference type="Pfam" id="PF01872"/>
    </source>
</evidence>
<comment type="caution">
    <text evidence="6">The sequence shown here is derived from an EMBL/GenBank/DDBJ whole genome shotgun (WGS) entry which is preliminary data.</text>
</comment>
<proteinExistence type="predicted"/>
<dbReference type="GO" id="GO:0008703">
    <property type="term" value="F:5-amino-6-(5-phosphoribosylamino)uracil reductase activity"/>
    <property type="evidence" value="ECO:0007669"/>
    <property type="project" value="InterPro"/>
</dbReference>
<dbReference type="Gene3D" id="3.40.430.10">
    <property type="entry name" value="Dihydrofolate Reductase, subunit A"/>
    <property type="match status" value="1"/>
</dbReference>
<feature type="region of interest" description="Disordered" evidence="4">
    <location>
        <begin position="237"/>
        <end position="266"/>
    </location>
</feature>
<dbReference type="Proteomes" id="UP000311713">
    <property type="component" value="Unassembled WGS sequence"/>
</dbReference>
<dbReference type="EMBL" id="VDGT01000010">
    <property type="protein sequence ID" value="TNM29410.1"/>
    <property type="molecule type" value="Genomic_DNA"/>
</dbReference>
<evidence type="ECO:0000256" key="3">
    <source>
        <dbReference type="ARBA" id="ARBA00023002"/>
    </source>
</evidence>
<dbReference type="RefSeq" id="WP_139645357.1">
    <property type="nucleotide sequence ID" value="NZ_BAAAZS010000129.1"/>
</dbReference>
<evidence type="ECO:0000256" key="2">
    <source>
        <dbReference type="ARBA" id="ARBA00022857"/>
    </source>
</evidence>
<keyword evidence="7" id="KW-1185">Reference proteome</keyword>
<dbReference type="Pfam" id="PF01872">
    <property type="entry name" value="RibD_C"/>
    <property type="match status" value="1"/>
</dbReference>
<keyword evidence="2" id="KW-0521">NADP</keyword>
<evidence type="ECO:0000256" key="1">
    <source>
        <dbReference type="ARBA" id="ARBA00005104"/>
    </source>
</evidence>
<accession>A0A5C4V064</accession>
<reference evidence="6 7" key="1">
    <citation type="submission" date="2019-06" db="EMBL/GenBank/DDBJ databases">
        <title>Draft genome of Streptomyces sedi sp. JCM16909.</title>
        <authorList>
            <person name="Klykleung N."/>
            <person name="Tanasupawat S."/>
            <person name="Kudo T."/>
            <person name="Yuki M."/>
            <person name="Ohkuma M."/>
        </authorList>
    </citation>
    <scope>NUCLEOTIDE SEQUENCE [LARGE SCALE GENOMIC DNA]</scope>
    <source>
        <strain evidence="6 7">JCM 16909</strain>
    </source>
</reference>
<comment type="pathway">
    <text evidence="1">Cofactor biosynthesis; riboflavin biosynthesis.</text>
</comment>